<dbReference type="AlphaFoldDB" id="A0A4Z0A7B5"/>
<feature type="compositionally biased region" description="Pro residues" evidence="2">
    <location>
        <begin position="615"/>
        <end position="624"/>
    </location>
</feature>
<keyword evidence="1" id="KW-0175">Coiled coil</keyword>
<accession>A0A4Z0A7B5</accession>
<evidence type="ECO:0000313" key="3">
    <source>
        <dbReference type="EMBL" id="TFY82380.1"/>
    </source>
</evidence>
<dbReference type="Pfam" id="PF13805">
    <property type="entry name" value="Pil1"/>
    <property type="match status" value="1"/>
</dbReference>
<feature type="region of interest" description="Disordered" evidence="2">
    <location>
        <begin position="249"/>
        <end position="299"/>
    </location>
</feature>
<dbReference type="EMBL" id="SFCI01000114">
    <property type="protein sequence ID" value="TFY82380.1"/>
    <property type="molecule type" value="Genomic_DNA"/>
</dbReference>
<sequence length="797" mass="84372">MFKTAATRIAHNSTLPALGGNKDLKPLQDLITAEKGIVQSLAKLSADFVKASEALRNWGVGEGDDLGDTLNASTLILSHFSSALLKFASHEQAMRDHMKAVRSREENLDALRHRKKSMMSKADSAEKKLNKMSPEHKNLHAQTESLNRLQDEIRQLDSEIMTEEASLGDFKRSSTKTWMTLKFGGLQECCEKGVIVGDAGKVIIAEIPQDVTLPGSPRAFYTGQPRTDAAVQNAQRAVADVVFSATPLFEGSNPRQRSRDYTSDTGSYTEPNTYPESGSFGSRLMGMGGSRRYSQQQLSPSVPYGGEPLALQAPETQGGGHFATFPVKGAGPTHLSNAISKDASFSSEVASALGQSSGTNDLVSQTPKIPYDEPAPKYEPVATSDSVLPVSGIPVNSEGAMANDGNQNGEEESQLPWAEPSENPWSGPPQTERRVRFGSRPVEIGARPLTVVNDEPPRASEDNIPTQRQSSPPKSSPNRQSSPPPPESDPDDERALNAAAAREVSRELDSLNFNSFGSPPPPPPPVISPTLAPLTIPPASDEPSSPRNSIGSPHPISPYTRERERDSTSNSSLRSPPQNLSPRLSNASPHMPASRGRSPSQPLPVPPSIALSPSTSPPKLPYAPTPYRTPQESPSLGVGLPSTMSPPPSIIGSSPVMSPAASHSSTSVNVPPPGGVRTISAAAFRRPVNRLASDGSISGMANVADTSPLALKKRGLPSSPYATRGAGSIGGGSYSSNSPVPPRSQIPPPPPLPGGTQPPRGTSSPGLGDDDQFDYISAYVNSESTDDGGQRRSDGLR</sequence>
<comment type="caution">
    <text evidence="3">The sequence shown here is derived from an EMBL/GenBank/DDBJ whole genome shotgun (WGS) entry which is preliminary data.</text>
</comment>
<feature type="compositionally biased region" description="Pro residues" evidence="2">
    <location>
        <begin position="739"/>
        <end position="753"/>
    </location>
</feature>
<feature type="compositionally biased region" description="Polar residues" evidence="2">
    <location>
        <begin position="542"/>
        <end position="551"/>
    </location>
</feature>
<evidence type="ECO:0000256" key="1">
    <source>
        <dbReference type="SAM" id="Coils"/>
    </source>
</evidence>
<protein>
    <recommendedName>
        <fullName evidence="5">Eisosome component PIL1-domain-containing protein</fullName>
    </recommendedName>
</protein>
<feature type="compositionally biased region" description="Low complexity" evidence="2">
    <location>
        <begin position="277"/>
        <end position="294"/>
    </location>
</feature>
<feature type="coiled-coil region" evidence="1">
    <location>
        <begin position="108"/>
        <end position="166"/>
    </location>
</feature>
<feature type="region of interest" description="Disordered" evidence="2">
    <location>
        <begin position="372"/>
        <end position="676"/>
    </location>
</feature>
<dbReference type="InterPro" id="IPR027267">
    <property type="entry name" value="AH/BAR_dom_sf"/>
</dbReference>
<gene>
    <name evidence="3" type="ORF">EWM64_g1634</name>
</gene>
<dbReference type="GO" id="GO:0036286">
    <property type="term" value="C:eisosome filament"/>
    <property type="evidence" value="ECO:0007669"/>
    <property type="project" value="TreeGrafter"/>
</dbReference>
<evidence type="ECO:0008006" key="5">
    <source>
        <dbReference type="Google" id="ProtNLM"/>
    </source>
</evidence>
<feature type="compositionally biased region" description="Pro residues" evidence="2">
    <location>
        <begin position="518"/>
        <end position="527"/>
    </location>
</feature>
<evidence type="ECO:0000313" key="4">
    <source>
        <dbReference type="Proteomes" id="UP000298061"/>
    </source>
</evidence>
<reference evidence="3 4" key="1">
    <citation type="submission" date="2019-02" db="EMBL/GenBank/DDBJ databases">
        <title>Genome sequencing of the rare red list fungi Hericium alpestre (H. flagellum).</title>
        <authorList>
            <person name="Buettner E."/>
            <person name="Kellner H."/>
        </authorList>
    </citation>
    <scope>NUCLEOTIDE SEQUENCE [LARGE SCALE GENOMIC DNA]</scope>
    <source>
        <strain evidence="3 4">DSM 108284</strain>
    </source>
</reference>
<name>A0A4Z0A7B5_9AGAM</name>
<feature type="compositionally biased region" description="Low complexity" evidence="2">
    <location>
        <begin position="650"/>
        <end position="659"/>
    </location>
</feature>
<dbReference type="GO" id="GO:0008289">
    <property type="term" value="F:lipid binding"/>
    <property type="evidence" value="ECO:0007669"/>
    <property type="project" value="TreeGrafter"/>
</dbReference>
<organism evidence="3 4">
    <name type="scientific">Hericium alpestre</name>
    <dbReference type="NCBI Taxonomy" id="135208"/>
    <lineage>
        <taxon>Eukaryota</taxon>
        <taxon>Fungi</taxon>
        <taxon>Dikarya</taxon>
        <taxon>Basidiomycota</taxon>
        <taxon>Agaricomycotina</taxon>
        <taxon>Agaricomycetes</taxon>
        <taxon>Russulales</taxon>
        <taxon>Hericiaceae</taxon>
        <taxon>Hericium</taxon>
    </lineage>
</organism>
<dbReference type="GO" id="GO:0006897">
    <property type="term" value="P:endocytosis"/>
    <property type="evidence" value="ECO:0007669"/>
    <property type="project" value="TreeGrafter"/>
</dbReference>
<proteinExistence type="predicted"/>
<dbReference type="Proteomes" id="UP000298061">
    <property type="component" value="Unassembled WGS sequence"/>
</dbReference>
<dbReference type="Gene3D" id="1.20.1270.60">
    <property type="entry name" value="Arfaptin homology (AH) domain/BAR domain"/>
    <property type="match status" value="1"/>
</dbReference>
<feature type="compositionally biased region" description="Polar residues" evidence="2">
    <location>
        <begin position="568"/>
        <end position="588"/>
    </location>
</feature>
<dbReference type="STRING" id="135208.A0A4Z0A7B5"/>
<keyword evidence="4" id="KW-1185">Reference proteome</keyword>
<dbReference type="PANTHER" id="PTHR31962">
    <property type="entry name" value="SPHINGOLIPID LONG CHAIN BASE-RESPONSIVE PROTEIN PIL1"/>
    <property type="match status" value="1"/>
</dbReference>
<dbReference type="OrthoDB" id="5599269at2759"/>
<dbReference type="GO" id="GO:0070941">
    <property type="term" value="P:eisosome assembly"/>
    <property type="evidence" value="ECO:0007669"/>
    <property type="project" value="TreeGrafter"/>
</dbReference>
<dbReference type="GO" id="GO:0005886">
    <property type="term" value="C:plasma membrane"/>
    <property type="evidence" value="ECO:0007669"/>
    <property type="project" value="TreeGrafter"/>
</dbReference>
<evidence type="ECO:0000256" key="2">
    <source>
        <dbReference type="SAM" id="MobiDB-lite"/>
    </source>
</evidence>
<feature type="compositionally biased region" description="Low complexity" evidence="2">
    <location>
        <begin position="470"/>
        <end position="481"/>
    </location>
</feature>
<dbReference type="InterPro" id="IPR028245">
    <property type="entry name" value="PIL1/LSP1"/>
</dbReference>
<dbReference type="PANTHER" id="PTHR31962:SF6">
    <property type="entry name" value="EISOSOME COMPONENT PIL1-DOMAIN-CONTAINING PROTEIN"/>
    <property type="match status" value="1"/>
</dbReference>
<feature type="region of interest" description="Disordered" evidence="2">
    <location>
        <begin position="691"/>
        <end position="773"/>
    </location>
</feature>
<feature type="compositionally biased region" description="Polar residues" evidence="2">
    <location>
        <begin position="263"/>
        <end position="276"/>
    </location>
</feature>